<reference evidence="3" key="2">
    <citation type="submission" date="2023-06" db="EMBL/GenBank/DDBJ databases">
        <authorList>
            <consortium name="Lawrence Berkeley National Laboratory"/>
            <person name="Haridas S."/>
            <person name="Hensen N."/>
            <person name="Bonometti L."/>
            <person name="Westerberg I."/>
            <person name="Brannstrom I.O."/>
            <person name="Guillou S."/>
            <person name="Cros-Aarteil S."/>
            <person name="Calhoun S."/>
            <person name="Kuo A."/>
            <person name="Mondo S."/>
            <person name="Pangilinan J."/>
            <person name="Riley R."/>
            <person name="LaButti K."/>
            <person name="Andreopoulos B."/>
            <person name="Lipzen A."/>
            <person name="Chen C."/>
            <person name="Yanf M."/>
            <person name="Daum C."/>
            <person name="Ng V."/>
            <person name="Clum A."/>
            <person name="Steindorff A."/>
            <person name="Ohm R."/>
            <person name="Martin F."/>
            <person name="Silar P."/>
            <person name="Natvig D."/>
            <person name="Lalanne C."/>
            <person name="Gautier V."/>
            <person name="Ament-velasquez S.L."/>
            <person name="Kruys A."/>
            <person name="Hutchinson M.I."/>
            <person name="Powell A.J."/>
            <person name="Barry K."/>
            <person name="Miller A.N."/>
            <person name="Grigoriev I.V."/>
            <person name="Debuchy R."/>
            <person name="Gladieux P."/>
            <person name="Thoren M.H."/>
            <person name="Johannesson H."/>
        </authorList>
    </citation>
    <scope>NUCLEOTIDE SEQUENCE</scope>
    <source>
        <strain evidence="3">CBS 232.78</strain>
    </source>
</reference>
<feature type="transmembrane region" description="Helical" evidence="2">
    <location>
        <begin position="271"/>
        <end position="291"/>
    </location>
</feature>
<evidence type="ECO:0000256" key="1">
    <source>
        <dbReference type="SAM" id="MobiDB-lite"/>
    </source>
</evidence>
<proteinExistence type="predicted"/>
<dbReference type="AlphaFoldDB" id="A0AAE0NUA3"/>
<reference evidence="3" key="1">
    <citation type="journal article" date="2023" name="Mol. Phylogenet. Evol.">
        <title>Genome-scale phylogeny and comparative genomics of the fungal order Sordariales.</title>
        <authorList>
            <person name="Hensen N."/>
            <person name="Bonometti L."/>
            <person name="Westerberg I."/>
            <person name="Brannstrom I.O."/>
            <person name="Guillou S."/>
            <person name="Cros-Aarteil S."/>
            <person name="Calhoun S."/>
            <person name="Haridas S."/>
            <person name="Kuo A."/>
            <person name="Mondo S."/>
            <person name="Pangilinan J."/>
            <person name="Riley R."/>
            <person name="LaButti K."/>
            <person name="Andreopoulos B."/>
            <person name="Lipzen A."/>
            <person name="Chen C."/>
            <person name="Yan M."/>
            <person name="Daum C."/>
            <person name="Ng V."/>
            <person name="Clum A."/>
            <person name="Steindorff A."/>
            <person name="Ohm R.A."/>
            <person name="Martin F."/>
            <person name="Silar P."/>
            <person name="Natvig D.O."/>
            <person name="Lalanne C."/>
            <person name="Gautier V."/>
            <person name="Ament-Velasquez S.L."/>
            <person name="Kruys A."/>
            <person name="Hutchinson M.I."/>
            <person name="Powell A.J."/>
            <person name="Barry K."/>
            <person name="Miller A.N."/>
            <person name="Grigoriev I.V."/>
            <person name="Debuchy R."/>
            <person name="Gladieux P."/>
            <person name="Hiltunen Thoren M."/>
            <person name="Johannesson H."/>
        </authorList>
    </citation>
    <scope>NUCLEOTIDE SEQUENCE</scope>
    <source>
        <strain evidence="3">CBS 232.78</strain>
    </source>
</reference>
<evidence type="ECO:0000313" key="4">
    <source>
        <dbReference type="Proteomes" id="UP001285441"/>
    </source>
</evidence>
<sequence length="575" mass="62572">MNNRTYPSNLEGTPSLYFSSSIDNDEGQALDAGSCGRRPLTLGGRPSRRQPVRLLHQLGYDLSPLLALFGESVTWQYLSESTSPLDYFIFAMAPIGILTAIVSAIRVCGTSSLRAFIGRSQEGDGVVEAELCTSTSRDVCELFNKGGITRVLGRPNVIELVHIPQHTQTRTSASSPTSKDTTAGLFIFQNYLEKHTDPDNSGWTKNRGSLLFRGSSSSRNSSRSAGTSSSFAPKPNLSLNAGVLLFAGISVWLLGWSTSDEGPQSASTQDYAPSMFIVGSITMCAGLYGCVGKTTQEVEYKRNRDLAQRSHLLWLQPGPQLTSSKKSFDERFEVYTFFAISATLVGYVMQFIGLRGMKAWISLAQLAITVVMSVLHVGHELDWLAFEIVLQKAEKDSVWYITGQGNKPQSQEHADSDSSSGNPQPGSASISDGRDQNGQEDKSVKVRVNARKLASAIFQASQCLFRNNLPDKDILLRVTAVTAIDDGVPAHCGQQIITLQRPRPESAELGWSVDSAELEVMRGLMVWSMASDYRLLDKSDPGDHKSLVDWPGRGSSVPAARIVSAGTERDDGLNL</sequence>
<keyword evidence="2" id="KW-0472">Membrane</keyword>
<feature type="compositionally biased region" description="Polar residues" evidence="1">
    <location>
        <begin position="417"/>
        <end position="430"/>
    </location>
</feature>
<feature type="region of interest" description="Disordered" evidence="1">
    <location>
        <begin position="403"/>
        <end position="443"/>
    </location>
</feature>
<name>A0AAE0NUA3_9PEZI</name>
<keyword evidence="2" id="KW-1133">Transmembrane helix</keyword>
<dbReference type="EMBL" id="JAULSW010000003">
    <property type="protein sequence ID" value="KAK3387811.1"/>
    <property type="molecule type" value="Genomic_DNA"/>
</dbReference>
<evidence type="ECO:0000256" key="2">
    <source>
        <dbReference type="SAM" id="Phobius"/>
    </source>
</evidence>
<gene>
    <name evidence="3" type="ORF">B0H63DRAFT_559261</name>
</gene>
<accession>A0AAE0NUA3</accession>
<dbReference type="Proteomes" id="UP001285441">
    <property type="component" value="Unassembled WGS sequence"/>
</dbReference>
<feature type="transmembrane region" description="Helical" evidence="2">
    <location>
        <begin position="237"/>
        <end position="259"/>
    </location>
</feature>
<keyword evidence="4" id="KW-1185">Reference proteome</keyword>
<feature type="transmembrane region" description="Helical" evidence="2">
    <location>
        <begin position="87"/>
        <end position="109"/>
    </location>
</feature>
<feature type="transmembrane region" description="Helical" evidence="2">
    <location>
        <begin position="334"/>
        <end position="353"/>
    </location>
</feature>
<organism evidence="3 4">
    <name type="scientific">Podospora didyma</name>
    <dbReference type="NCBI Taxonomy" id="330526"/>
    <lineage>
        <taxon>Eukaryota</taxon>
        <taxon>Fungi</taxon>
        <taxon>Dikarya</taxon>
        <taxon>Ascomycota</taxon>
        <taxon>Pezizomycotina</taxon>
        <taxon>Sordariomycetes</taxon>
        <taxon>Sordariomycetidae</taxon>
        <taxon>Sordariales</taxon>
        <taxon>Podosporaceae</taxon>
        <taxon>Podospora</taxon>
    </lineage>
</organism>
<evidence type="ECO:0000313" key="3">
    <source>
        <dbReference type="EMBL" id="KAK3387811.1"/>
    </source>
</evidence>
<keyword evidence="2" id="KW-0812">Transmembrane</keyword>
<comment type="caution">
    <text evidence="3">The sequence shown here is derived from an EMBL/GenBank/DDBJ whole genome shotgun (WGS) entry which is preliminary data.</text>
</comment>
<protein>
    <submittedName>
        <fullName evidence="3">Uncharacterized protein</fullName>
    </submittedName>
</protein>
<feature type="compositionally biased region" description="Basic and acidic residues" evidence="1">
    <location>
        <begin position="432"/>
        <end position="443"/>
    </location>
</feature>